<reference evidence="2 3" key="1">
    <citation type="journal article" date="2004" name="Nat. Biotechnol.">
        <title>The genome sequence of the anaerobic, sulfate-reducing bacterium Desulfovibrio vulgaris Hildenborough.</title>
        <authorList>
            <person name="Heidelberg J.F."/>
            <person name="Seshadri R."/>
            <person name="Haveman S.A."/>
            <person name="Hemme C.L."/>
            <person name="Paulsen I.T."/>
            <person name="Kolonay J.F."/>
            <person name="Eisen J.A."/>
            <person name="Ward N."/>
            <person name="Methe B."/>
            <person name="Brinkac L.M."/>
            <person name="Daugherty S.C."/>
            <person name="Deboy R.T."/>
            <person name="Dodson R.J."/>
            <person name="Durkin A.S."/>
            <person name="Madupu R."/>
            <person name="Nelson W.C."/>
            <person name="Sullivan S.A."/>
            <person name="Fouts D."/>
            <person name="Haft D.H."/>
            <person name="Selengut J."/>
            <person name="Peterson J.D."/>
            <person name="Davidsen T.M."/>
            <person name="Zafar N."/>
            <person name="Zhou L."/>
            <person name="Radune D."/>
            <person name="Dimitrov G."/>
            <person name="Hance M."/>
            <person name="Tran K."/>
            <person name="Khouri H."/>
            <person name="Gill J."/>
            <person name="Utterback T.R."/>
            <person name="Feldblyum T.V."/>
            <person name="Wall J.D."/>
            <person name="Voordouw G."/>
            <person name="Fraser C.M."/>
        </authorList>
    </citation>
    <scope>NUCLEOTIDE SEQUENCE [LARGE SCALE GENOMIC DNA]</scope>
    <source>
        <strain evidence="3">ATCC 29579 / DSM 644 / NCIMB 8303 / VKM B-1760 / Hildenborough</strain>
    </source>
</reference>
<proteinExistence type="predicted"/>
<evidence type="ECO:0000313" key="3">
    <source>
        <dbReference type="Proteomes" id="UP000002194"/>
    </source>
</evidence>
<protein>
    <submittedName>
        <fullName evidence="2">Uncharacterized protein</fullName>
    </submittedName>
</protein>
<dbReference type="EMBL" id="AE017285">
    <property type="protein sequence ID" value="AAS96382.1"/>
    <property type="molecule type" value="Genomic_DNA"/>
</dbReference>
<sequence>MVGKPALRYHHSILPSRIASRKQRLKPANAPETQPKGS</sequence>
<organism evidence="2 3">
    <name type="scientific">Nitratidesulfovibrio vulgaris (strain ATCC 29579 / DSM 644 / CCUG 34227 / NCIMB 8303 / VKM B-1760 / Hildenborough)</name>
    <name type="common">Desulfovibrio vulgaris</name>
    <dbReference type="NCBI Taxonomy" id="882"/>
    <lineage>
        <taxon>Bacteria</taxon>
        <taxon>Pseudomonadati</taxon>
        <taxon>Thermodesulfobacteriota</taxon>
        <taxon>Desulfovibrionia</taxon>
        <taxon>Desulfovibrionales</taxon>
        <taxon>Desulfovibrionaceae</taxon>
        <taxon>Nitratidesulfovibrio</taxon>
    </lineage>
</organism>
<dbReference type="Proteomes" id="UP000002194">
    <property type="component" value="Chromosome"/>
</dbReference>
<dbReference type="PaxDb" id="882-DVU_1906"/>
<evidence type="ECO:0000256" key="1">
    <source>
        <dbReference type="SAM" id="MobiDB-lite"/>
    </source>
</evidence>
<dbReference type="KEGG" id="dvu:DVU_1906"/>
<dbReference type="STRING" id="882.DVU_1906"/>
<dbReference type="EnsemblBacteria" id="AAS96382">
    <property type="protein sequence ID" value="AAS96382"/>
    <property type="gene ID" value="DVU_1906"/>
</dbReference>
<name>Q72AT4_NITV2</name>
<accession>Q72AT4</accession>
<gene>
    <name evidence="2" type="ordered locus">DVU_1906</name>
</gene>
<evidence type="ECO:0000313" key="2">
    <source>
        <dbReference type="EMBL" id="AAS96382.1"/>
    </source>
</evidence>
<keyword evidence="3" id="KW-1185">Reference proteome</keyword>
<dbReference type="AlphaFoldDB" id="Q72AT4"/>
<feature type="region of interest" description="Disordered" evidence="1">
    <location>
        <begin position="1"/>
        <end position="38"/>
    </location>
</feature>
<dbReference type="HOGENOM" id="CLU_3327229_0_0_7"/>